<name>D7KL84_ARALL</name>
<dbReference type="Gramene" id="Al_scaffold_0001_3658">
    <property type="protein sequence ID" value="Al_scaffold_0001_3658"/>
    <property type="gene ID" value="Al_scaffold_0001_3658"/>
</dbReference>
<reference evidence="2" key="1">
    <citation type="journal article" date="2011" name="Nat. Genet.">
        <title>The Arabidopsis lyrata genome sequence and the basis of rapid genome size change.</title>
        <authorList>
            <person name="Hu T.T."/>
            <person name="Pattyn P."/>
            <person name="Bakker E.G."/>
            <person name="Cao J."/>
            <person name="Cheng J.-F."/>
            <person name="Clark R.M."/>
            <person name="Fahlgren N."/>
            <person name="Fawcett J.A."/>
            <person name="Grimwood J."/>
            <person name="Gundlach H."/>
            <person name="Haberer G."/>
            <person name="Hollister J.D."/>
            <person name="Ossowski S."/>
            <person name="Ottilar R.P."/>
            <person name="Salamov A.A."/>
            <person name="Schneeberger K."/>
            <person name="Spannagl M."/>
            <person name="Wang X."/>
            <person name="Yang L."/>
            <person name="Nasrallah M.E."/>
            <person name="Bergelson J."/>
            <person name="Carrington J.C."/>
            <person name="Gaut B.S."/>
            <person name="Schmutz J."/>
            <person name="Mayer K.F.X."/>
            <person name="Van de Peer Y."/>
            <person name="Grigoriev I.V."/>
            <person name="Nordborg M."/>
            <person name="Weigel D."/>
            <person name="Guo Y.-L."/>
        </authorList>
    </citation>
    <scope>NUCLEOTIDE SEQUENCE [LARGE SCALE GENOMIC DNA]</scope>
    <source>
        <strain evidence="2">cv. MN47</strain>
    </source>
</reference>
<keyword evidence="2" id="KW-1185">Reference proteome</keyword>
<organism evidence="2">
    <name type="scientific">Arabidopsis lyrata subsp. lyrata</name>
    <name type="common">Lyre-leaved rock-cress</name>
    <dbReference type="NCBI Taxonomy" id="81972"/>
    <lineage>
        <taxon>Eukaryota</taxon>
        <taxon>Viridiplantae</taxon>
        <taxon>Streptophyta</taxon>
        <taxon>Embryophyta</taxon>
        <taxon>Tracheophyta</taxon>
        <taxon>Spermatophyta</taxon>
        <taxon>Magnoliopsida</taxon>
        <taxon>eudicotyledons</taxon>
        <taxon>Gunneridae</taxon>
        <taxon>Pentapetalae</taxon>
        <taxon>rosids</taxon>
        <taxon>malvids</taxon>
        <taxon>Brassicales</taxon>
        <taxon>Brassicaceae</taxon>
        <taxon>Camelineae</taxon>
        <taxon>Arabidopsis</taxon>
    </lineage>
</organism>
<dbReference type="eggNOG" id="KOG4197">
    <property type="taxonomic scope" value="Eukaryota"/>
</dbReference>
<accession>D7KL84</accession>
<dbReference type="Proteomes" id="UP000008694">
    <property type="component" value="Unassembled WGS sequence"/>
</dbReference>
<proteinExistence type="predicted"/>
<evidence type="ECO:0000313" key="2">
    <source>
        <dbReference type="Proteomes" id="UP000008694"/>
    </source>
</evidence>
<dbReference type="HOGENOM" id="CLU_1789469_0_0_1"/>
<dbReference type="EMBL" id="GL348713">
    <property type="protein sequence ID" value="EFH67442.1"/>
    <property type="molecule type" value="Genomic_DNA"/>
</dbReference>
<dbReference type="STRING" id="81972.D7KL84"/>
<dbReference type="AlphaFoldDB" id="D7KL84"/>
<protein>
    <submittedName>
        <fullName evidence="1">Predicted protein</fullName>
    </submittedName>
</protein>
<evidence type="ECO:0000313" key="1">
    <source>
        <dbReference type="EMBL" id="EFH67442.1"/>
    </source>
</evidence>
<sequence>MAIKPPISPIPMSGSKITVHQRKRKRFRDPLYQAHVDLQRFSSLSNTRRMDAYGLWDLVKEIGEKENSSVLNLEILKELIALCGIGYAMYALRVLYYQSESRWSVGSVCDLVLMHERLEKKKAEYAERMKKKVAAIHKEAEQRRH</sequence>
<gene>
    <name evidence="1" type="ORF">ARALYDRAFT_681335</name>
</gene>